<dbReference type="InterPro" id="IPR000644">
    <property type="entry name" value="CBS_dom"/>
</dbReference>
<keyword evidence="2" id="KW-0472">Membrane</keyword>
<dbReference type="PANTHER" id="PTHR33741:SF5">
    <property type="entry name" value="TRANSMEMBRANE PROTEIN DDB_G0269096-RELATED"/>
    <property type="match status" value="1"/>
</dbReference>
<evidence type="ECO:0000313" key="5">
    <source>
        <dbReference type="Proteomes" id="UP000219068"/>
    </source>
</evidence>
<dbReference type="SMART" id="SM00116">
    <property type="entry name" value="CBS"/>
    <property type="match status" value="2"/>
</dbReference>
<dbReference type="PANTHER" id="PTHR33741">
    <property type="entry name" value="TRANSMEMBRANE PROTEIN DDB_G0269096-RELATED"/>
    <property type="match status" value="1"/>
</dbReference>
<dbReference type="InterPro" id="IPR007065">
    <property type="entry name" value="HPP"/>
</dbReference>
<dbReference type="Gene3D" id="3.10.580.10">
    <property type="entry name" value="CBS-domain"/>
    <property type="match status" value="1"/>
</dbReference>
<feature type="domain" description="CBS" evidence="3">
    <location>
        <begin position="325"/>
        <end position="384"/>
    </location>
</feature>
<feature type="transmembrane region" description="Helical" evidence="2">
    <location>
        <begin position="47"/>
        <end position="65"/>
    </location>
</feature>
<proteinExistence type="predicted"/>
<feature type="transmembrane region" description="Helical" evidence="2">
    <location>
        <begin position="21"/>
        <end position="41"/>
    </location>
</feature>
<sequence>MKIRNFRALYPAIPASTHKEAIRAGFGALIGLGVAGFVLSFLDLHDAGLYLIAPFGASSVLLFAVPNSPLAQPWSAIVGNSVAALAGVAVCYLIPDPVLRVAVAVGLAITVMILVRAVHPPGGAVAMVVAMNPDIATELGFRFAITPVTAITVILVLTAVLYARATGRKYPLRHFDDKGPYQTADRAPIERLGLDESELNTILQQYRQSLNLGVEDLARLIGAAEFQVAAHRAGPITAGQIMSRDLVTVNAKTPLNEVADLFRRHSFTSLPVVGESGQYLGVIFQIHLIRRAREDALRLDRGLMAAMSRLIDRQRSAPVRAIEIMSVTEPRATASTPIAALLPLMADGACDAVPVVESGKIIGIVTRTDLIAALAHAGLSHGQIHHSSE</sequence>
<protein>
    <submittedName>
        <fullName evidence="4">CBS domain-containing membrane protein</fullName>
    </submittedName>
</protein>
<name>A0A285T1V0_9PROT</name>
<feature type="domain" description="CBS" evidence="3">
    <location>
        <begin position="242"/>
        <end position="299"/>
    </location>
</feature>
<keyword evidence="2" id="KW-0812">Transmembrane</keyword>
<gene>
    <name evidence="4" type="ORF">SAMN05428964_10290</name>
</gene>
<evidence type="ECO:0000259" key="3">
    <source>
        <dbReference type="PROSITE" id="PS51371"/>
    </source>
</evidence>
<dbReference type="CDD" id="cd04600">
    <property type="entry name" value="CBS_pair_HPP_assoc"/>
    <property type="match status" value="1"/>
</dbReference>
<feature type="transmembrane region" description="Helical" evidence="2">
    <location>
        <begin position="77"/>
        <end position="95"/>
    </location>
</feature>
<evidence type="ECO:0000256" key="1">
    <source>
        <dbReference type="PROSITE-ProRule" id="PRU00703"/>
    </source>
</evidence>
<dbReference type="AlphaFoldDB" id="A0A285T1V0"/>
<dbReference type="SUPFAM" id="SSF54631">
    <property type="entry name" value="CBS-domain pair"/>
    <property type="match status" value="1"/>
</dbReference>
<evidence type="ECO:0000313" key="4">
    <source>
        <dbReference type="EMBL" id="SOC15290.1"/>
    </source>
</evidence>
<feature type="transmembrane region" description="Helical" evidence="2">
    <location>
        <begin position="101"/>
        <end position="118"/>
    </location>
</feature>
<reference evidence="4 5" key="1">
    <citation type="submission" date="2017-08" db="EMBL/GenBank/DDBJ databases">
        <authorList>
            <person name="de Groot N.N."/>
        </authorList>
    </citation>
    <scope>NUCLEOTIDE SEQUENCE [LARGE SCALE GENOMIC DNA]</scope>
    <source>
        <strain evidence="4 5">USBA 78</strain>
    </source>
</reference>
<dbReference type="RefSeq" id="WP_097051584.1">
    <property type="nucleotide sequence ID" value="NZ_OBMM01000002.1"/>
</dbReference>
<organism evidence="4 5">
    <name type="scientific">Thalassospira xiamenensis</name>
    <dbReference type="NCBI Taxonomy" id="220697"/>
    <lineage>
        <taxon>Bacteria</taxon>
        <taxon>Pseudomonadati</taxon>
        <taxon>Pseudomonadota</taxon>
        <taxon>Alphaproteobacteria</taxon>
        <taxon>Rhodospirillales</taxon>
        <taxon>Thalassospiraceae</taxon>
        <taxon>Thalassospira</taxon>
    </lineage>
</organism>
<keyword evidence="2" id="KW-1133">Transmembrane helix</keyword>
<dbReference type="PROSITE" id="PS51371">
    <property type="entry name" value="CBS"/>
    <property type="match status" value="2"/>
</dbReference>
<accession>A0A285T1V0</accession>
<feature type="transmembrane region" description="Helical" evidence="2">
    <location>
        <begin position="139"/>
        <end position="163"/>
    </location>
</feature>
<dbReference type="EMBL" id="OBMM01000002">
    <property type="protein sequence ID" value="SOC15290.1"/>
    <property type="molecule type" value="Genomic_DNA"/>
</dbReference>
<dbReference type="InterPro" id="IPR058581">
    <property type="entry name" value="TM_HPP"/>
</dbReference>
<evidence type="ECO:0000256" key="2">
    <source>
        <dbReference type="SAM" id="Phobius"/>
    </source>
</evidence>
<dbReference type="Pfam" id="PF00571">
    <property type="entry name" value="CBS"/>
    <property type="match status" value="2"/>
</dbReference>
<keyword evidence="1" id="KW-0129">CBS domain</keyword>
<dbReference type="Pfam" id="PF04982">
    <property type="entry name" value="TM_HPP"/>
    <property type="match status" value="1"/>
</dbReference>
<dbReference type="InterPro" id="IPR046342">
    <property type="entry name" value="CBS_dom_sf"/>
</dbReference>
<dbReference type="Proteomes" id="UP000219068">
    <property type="component" value="Unassembled WGS sequence"/>
</dbReference>